<proteinExistence type="predicted"/>
<evidence type="ECO:0000313" key="1">
    <source>
        <dbReference type="EMBL" id="RTI48453.1"/>
    </source>
</evidence>
<dbReference type="Proteomes" id="UP000287197">
    <property type="component" value="Unassembled WGS sequence"/>
</dbReference>
<gene>
    <name evidence="1" type="ORF">C3I27_03305</name>
</gene>
<dbReference type="RefSeq" id="WP_126262792.1">
    <property type="nucleotide sequence ID" value="NZ_PQZD01000003.1"/>
</dbReference>
<evidence type="ECO:0008006" key="3">
    <source>
        <dbReference type="Google" id="ProtNLM"/>
    </source>
</evidence>
<organism evidence="1 2">
    <name type="scientific">Campylobacter jejuni</name>
    <dbReference type="NCBI Taxonomy" id="197"/>
    <lineage>
        <taxon>Bacteria</taxon>
        <taxon>Pseudomonadati</taxon>
        <taxon>Campylobacterota</taxon>
        <taxon>Epsilonproteobacteria</taxon>
        <taxon>Campylobacterales</taxon>
        <taxon>Campylobacteraceae</taxon>
        <taxon>Campylobacter</taxon>
    </lineage>
</organism>
<protein>
    <recommendedName>
        <fullName evidence="3">Phage tail protein</fullName>
    </recommendedName>
</protein>
<comment type="caution">
    <text evidence="1">The sequence shown here is derived from an EMBL/GenBank/DDBJ whole genome shotgun (WGS) entry which is preliminary data.</text>
</comment>
<sequence>MNNPNRFDPNNVVDPSDIAYSPFQQYEPLRSTTFNRIFNKYRGSLRNFNCILGIALADGDFKWKVGKWYDADDLVWIENPNYVQDENKPISDDLLDRYLCFRCNFEHTAVEDNNPINYITYVSDVDTWTKISTITVGCLTNWYNEALHDLLKIRWDNIYGVPEYLSKEYIQSIVDRFGNYWTKDEINTMPQIQVEDSRRLGTKLPSVEYDNDTVAVRGSDGSLKVTKLFTDPKVENATTLNKLDSVAIVKKSGEVVKGSVDLVRAFLQTPAHTHSPKYSGVFRGDGTKVSGSSGITVSDRSVSRMLEFKVPYSGSESYTMELGIQKLGDEPFTRQAYLLSQDKDFAYFRVCGTWSDSAEFVVKVFDIGGYGIVTDYLSINDGTDTTLPTVDKGPAESEESQGSQANRSLLRYRFTY</sequence>
<dbReference type="EMBL" id="PQZD01000003">
    <property type="protein sequence ID" value="RTI48453.1"/>
    <property type="molecule type" value="Genomic_DNA"/>
</dbReference>
<accession>A0AAX1Z4J7</accession>
<reference evidence="1" key="2">
    <citation type="journal article" date="2019" name="Appl. Environ. Microbiol.">
        <title>Population genetics and characterization of Campylobacter jejuni isolates in western jackdaws and game birds in Finland.</title>
        <authorList>
            <person name="Kovanen S."/>
            <person name="Rossi M."/>
            <person name="Pohja-Mykra M."/>
            <person name="Nieminen T."/>
            <person name="Raunio-Saarnisto M."/>
            <person name="Sauvala M."/>
            <person name="Fredriksson-Ahomaa M."/>
            <person name="Hanninen M.L."/>
            <person name="Kivisto R."/>
        </authorList>
    </citation>
    <scope>NUCLEOTIDE SEQUENCE</scope>
    <source>
        <strain evidence="1">SO-26</strain>
    </source>
</reference>
<dbReference type="AlphaFoldDB" id="A0AAX1Z4J7"/>
<evidence type="ECO:0000313" key="2">
    <source>
        <dbReference type="Proteomes" id="UP000287197"/>
    </source>
</evidence>
<reference evidence="1" key="1">
    <citation type="submission" date="2018-01" db="EMBL/GenBank/DDBJ databases">
        <authorList>
            <person name="Kovanen S."/>
            <person name="Nieminen T."/>
            <person name="Pohja-Mykra M."/>
            <person name="Raunio-Saarnisto M."/>
            <person name="Sauvala M."/>
            <person name="Fredriksson-Ahomaa M."/>
            <person name="Hanninen M.-L."/>
            <person name="Kivisto R."/>
        </authorList>
    </citation>
    <scope>NUCLEOTIDE SEQUENCE</scope>
    <source>
        <strain evidence="1">SO-26</strain>
    </source>
</reference>
<name>A0AAX1Z4J7_CAMJU</name>